<name>A0AA41NGH3_SCICA</name>
<accession>A0AA41NGH3</accession>
<gene>
    <name evidence="2" type="ORF">SUZIE_202860</name>
</gene>
<evidence type="ECO:0000313" key="3">
    <source>
        <dbReference type="Proteomes" id="UP001166674"/>
    </source>
</evidence>
<protein>
    <submittedName>
        <fullName evidence="2">Leucine-rich repeat-containing protein 59</fullName>
    </submittedName>
</protein>
<keyword evidence="3" id="KW-1185">Reference proteome</keyword>
<dbReference type="Proteomes" id="UP001166674">
    <property type="component" value="Unassembled WGS sequence"/>
</dbReference>
<evidence type="ECO:0000313" key="2">
    <source>
        <dbReference type="EMBL" id="MBZ3889419.1"/>
    </source>
</evidence>
<evidence type="ECO:0000256" key="1">
    <source>
        <dbReference type="SAM" id="MobiDB-lite"/>
    </source>
</evidence>
<dbReference type="AlphaFoldDB" id="A0AA41NGH3"/>
<comment type="caution">
    <text evidence="2">The sequence shown here is derived from an EMBL/GenBank/DDBJ whole genome shotgun (WGS) entry which is preliminary data.</text>
</comment>
<sequence length="103" mass="11114">MREQEKESKKKAHQAPKSKFGSHPSNSPVETHLVLGCAEAAAVTFSAMCGRWTGCLWRDSSAAPPLPSVNTIHDNAVQGLCCQEILHGFCTQTLSSELVLCNC</sequence>
<proteinExistence type="predicted"/>
<feature type="region of interest" description="Disordered" evidence="1">
    <location>
        <begin position="1"/>
        <end position="28"/>
    </location>
</feature>
<reference evidence="2" key="1">
    <citation type="submission" date="2020-03" db="EMBL/GenBank/DDBJ databases">
        <title>Studies in the Genomics of Life Span.</title>
        <authorList>
            <person name="Glass D."/>
        </authorList>
    </citation>
    <scope>NUCLEOTIDE SEQUENCE</scope>
    <source>
        <strain evidence="2">SUZIE</strain>
        <tissue evidence="2">Muscle</tissue>
    </source>
</reference>
<organism evidence="2 3">
    <name type="scientific">Sciurus carolinensis</name>
    <name type="common">Eastern gray squirrel</name>
    <dbReference type="NCBI Taxonomy" id="30640"/>
    <lineage>
        <taxon>Eukaryota</taxon>
        <taxon>Metazoa</taxon>
        <taxon>Chordata</taxon>
        <taxon>Craniata</taxon>
        <taxon>Vertebrata</taxon>
        <taxon>Euteleostomi</taxon>
        <taxon>Mammalia</taxon>
        <taxon>Eutheria</taxon>
        <taxon>Euarchontoglires</taxon>
        <taxon>Glires</taxon>
        <taxon>Rodentia</taxon>
        <taxon>Sciuromorpha</taxon>
        <taxon>Sciuridae</taxon>
        <taxon>Sciurinae</taxon>
        <taxon>Sciurini</taxon>
        <taxon>Sciurus</taxon>
    </lineage>
</organism>
<dbReference type="EMBL" id="JAATJV010431518">
    <property type="protein sequence ID" value="MBZ3889419.1"/>
    <property type="molecule type" value="Genomic_DNA"/>
</dbReference>